<proteinExistence type="predicted"/>
<dbReference type="InterPro" id="IPR027417">
    <property type="entry name" value="P-loop_NTPase"/>
</dbReference>
<feature type="non-terminal residue" evidence="1">
    <location>
        <position position="1"/>
    </location>
</feature>
<dbReference type="EMBL" id="BART01028696">
    <property type="protein sequence ID" value="GAG92246.1"/>
    <property type="molecule type" value="Genomic_DNA"/>
</dbReference>
<dbReference type="Gene3D" id="3.40.50.300">
    <property type="entry name" value="P-loop containing nucleotide triphosphate hydrolases"/>
    <property type="match status" value="1"/>
</dbReference>
<name>X1D6Y8_9ZZZZ</name>
<comment type="caution">
    <text evidence="1">The sequence shown here is derived from an EMBL/GenBank/DDBJ whole genome shotgun (WGS) entry which is preliminary data.</text>
</comment>
<organism evidence="1">
    <name type="scientific">marine sediment metagenome</name>
    <dbReference type="NCBI Taxonomy" id="412755"/>
    <lineage>
        <taxon>unclassified sequences</taxon>
        <taxon>metagenomes</taxon>
        <taxon>ecological metagenomes</taxon>
    </lineage>
</organism>
<dbReference type="AlphaFoldDB" id="X1D6Y8"/>
<evidence type="ECO:0000313" key="1">
    <source>
        <dbReference type="EMBL" id="GAG92246.1"/>
    </source>
</evidence>
<gene>
    <name evidence="1" type="ORF">S01H4_50526</name>
</gene>
<dbReference type="SUPFAM" id="SSF52540">
    <property type="entry name" value="P-loop containing nucleoside triphosphate hydrolases"/>
    <property type="match status" value="1"/>
</dbReference>
<protein>
    <recommendedName>
        <fullName evidence="2">Bacterial type II secretion system protein E domain-containing protein</fullName>
    </recommendedName>
</protein>
<reference evidence="1" key="1">
    <citation type="journal article" date="2014" name="Front. Microbiol.">
        <title>High frequency of phylogenetically diverse reductive dehalogenase-homologous genes in deep subseafloor sedimentary metagenomes.</title>
        <authorList>
            <person name="Kawai M."/>
            <person name="Futagami T."/>
            <person name="Toyoda A."/>
            <person name="Takaki Y."/>
            <person name="Nishi S."/>
            <person name="Hori S."/>
            <person name="Arai W."/>
            <person name="Tsubouchi T."/>
            <person name="Morono Y."/>
            <person name="Uchiyama I."/>
            <person name="Ito T."/>
            <person name="Fujiyama A."/>
            <person name="Inagaki F."/>
            <person name="Takami H."/>
        </authorList>
    </citation>
    <scope>NUCLEOTIDE SEQUENCE</scope>
    <source>
        <strain evidence="1">Expedition CK06-06</strain>
    </source>
</reference>
<evidence type="ECO:0008006" key="2">
    <source>
        <dbReference type="Google" id="ProtNLM"/>
    </source>
</evidence>
<accession>X1D6Y8</accession>
<sequence length="115" mass="12940">DQIRTLMSLNLAAMTCQRLIPRKDGNGLVPAMEVLIATPAVRKLLRENEMRKIPLVMQNDEHREMRTLNQSLFNLVKEGLISSEDALINSSDPGSLRMNLQGIRLDEERGILSEG</sequence>